<dbReference type="PANTHER" id="PTHR14894">
    <property type="entry name" value="CDK5 REGULATORY SUBUNIT-ASSOCIATED PROTEIN 3"/>
    <property type="match status" value="1"/>
</dbReference>
<sequence length="533" mass="60255">MPASISVPSQKLIPWLLERRVISKDYIKSLEYISKKINEFSESSADKIEGIEIKPVQYFYAQDILKHLEKTDTTKDFFGRASTSIRTLRDIVSRYESEHINLAEVSERLNDLCYQLPKCKSAIADRQKLINDLQKKIAEFTANQHSKDAELTRFCNQFDIKDDHARLQLLEKASTLPFTLSEYVDGLKALAPVLNFYLVYTSYLNPESKLDHHACPTLRLLITSGHVTVYEWRTGHSPSSVGESDDHIPKMIEMERKEIEAQEAKTVEDSQEIDFTDLDLEGETDLAEIDFGTDLLSEINIVDVSNGLSANDEEEKDDSSKKKGKVQSVVGKSTSVATGSGARLLLDSTDGRNALINDLEELSTFLIRVRENLVEFQAADFNLPEEKTTKKKVGGLNAESIAPIYHQIMLDAPEEIRSKSVDDIDSMSAAVQKAFDEITNEAITHMSLLRLQPSYLERLIGIMQDLRQQACRSKARATELSATVEEATEELTKLQVEMNECLQERRQLVSYLEKELSKLYDRDIKVIGAAITM</sequence>
<evidence type="ECO:0000313" key="4">
    <source>
        <dbReference type="EMBL" id="VUZ54043.1"/>
    </source>
</evidence>
<evidence type="ECO:0000313" key="5">
    <source>
        <dbReference type="Proteomes" id="UP000321570"/>
    </source>
</evidence>
<dbReference type="Pfam" id="PF05600">
    <property type="entry name" value="CDK5RAP3"/>
    <property type="match status" value="1"/>
</dbReference>
<evidence type="ECO:0000256" key="2">
    <source>
        <dbReference type="SAM" id="Coils"/>
    </source>
</evidence>
<dbReference type="GO" id="GO:0007346">
    <property type="term" value="P:regulation of mitotic cell cycle"/>
    <property type="evidence" value="ECO:0007669"/>
    <property type="project" value="TreeGrafter"/>
</dbReference>
<protein>
    <submittedName>
        <fullName evidence="4">Uncharacterized protein</fullName>
    </submittedName>
</protein>
<dbReference type="PANTHER" id="PTHR14894:SF0">
    <property type="entry name" value="CDK5 REGULATORY SUBUNIT-ASSOCIATED PROTEIN 3"/>
    <property type="match status" value="1"/>
</dbReference>
<feature type="coiled-coil region" evidence="2">
    <location>
        <begin position="477"/>
        <end position="504"/>
    </location>
</feature>
<dbReference type="EMBL" id="CABIJS010000599">
    <property type="protein sequence ID" value="VUZ54043.1"/>
    <property type="molecule type" value="Genomic_DNA"/>
</dbReference>
<dbReference type="AlphaFoldDB" id="A0A564Z4X8"/>
<comment type="similarity">
    <text evidence="1">Belongs to the CDK5RAP3 family.</text>
</comment>
<organism evidence="4 5">
    <name type="scientific">Hymenolepis diminuta</name>
    <name type="common">Rat tapeworm</name>
    <dbReference type="NCBI Taxonomy" id="6216"/>
    <lineage>
        <taxon>Eukaryota</taxon>
        <taxon>Metazoa</taxon>
        <taxon>Spiralia</taxon>
        <taxon>Lophotrochozoa</taxon>
        <taxon>Platyhelminthes</taxon>
        <taxon>Cestoda</taxon>
        <taxon>Eucestoda</taxon>
        <taxon>Cyclophyllidea</taxon>
        <taxon>Hymenolepididae</taxon>
        <taxon>Hymenolepis</taxon>
    </lineage>
</organism>
<keyword evidence="5" id="KW-1185">Reference proteome</keyword>
<feature type="region of interest" description="Disordered" evidence="3">
    <location>
        <begin position="309"/>
        <end position="334"/>
    </location>
</feature>
<dbReference type="GO" id="GO:0012505">
    <property type="term" value="C:endomembrane system"/>
    <property type="evidence" value="ECO:0007669"/>
    <property type="project" value="TreeGrafter"/>
</dbReference>
<name>A0A564Z4X8_HYMDI</name>
<evidence type="ECO:0000256" key="1">
    <source>
        <dbReference type="ARBA" id="ARBA00007478"/>
    </source>
</evidence>
<keyword evidence="2" id="KW-0175">Coiled coil</keyword>
<accession>A0A564Z4X8</accession>
<dbReference type="Proteomes" id="UP000321570">
    <property type="component" value="Unassembled WGS sequence"/>
</dbReference>
<evidence type="ECO:0000256" key="3">
    <source>
        <dbReference type="SAM" id="MobiDB-lite"/>
    </source>
</evidence>
<gene>
    <name evidence="4" type="ORF">WMSIL1_LOCUS12228</name>
</gene>
<proteinExistence type="inferred from homology"/>
<reference evidence="4 5" key="1">
    <citation type="submission" date="2019-07" db="EMBL/GenBank/DDBJ databases">
        <authorList>
            <person name="Jastrzebski P J."/>
            <person name="Paukszto L."/>
            <person name="Jastrzebski P J."/>
        </authorList>
    </citation>
    <scope>NUCLEOTIDE SEQUENCE [LARGE SCALE GENOMIC DNA]</scope>
    <source>
        <strain evidence="4 5">WMS-il1</strain>
    </source>
</reference>
<dbReference type="InterPro" id="IPR008491">
    <property type="entry name" value="CDK5RAP3"/>
</dbReference>